<accession>A0A0P9C5Q2</accession>
<evidence type="ECO:0000256" key="1">
    <source>
        <dbReference type="SAM" id="Coils"/>
    </source>
</evidence>
<evidence type="ECO:0000313" key="2">
    <source>
        <dbReference type="EMBL" id="KPU79001.1"/>
    </source>
</evidence>
<name>A0A0P9C5Q2_DROAN</name>
<protein>
    <submittedName>
        <fullName evidence="2">Uncharacterized protein</fullName>
    </submittedName>
</protein>
<keyword evidence="1" id="KW-0175">Coiled coil</keyword>
<feature type="coiled-coil region" evidence="1">
    <location>
        <begin position="13"/>
        <end position="43"/>
    </location>
</feature>
<proteinExistence type="predicted"/>
<dbReference type="Proteomes" id="UP000007801">
    <property type="component" value="Unassembled WGS sequence"/>
</dbReference>
<gene>
    <name evidence="2" type="primary">Dana\GF27455</name>
    <name evidence="2" type="ORF">GF27455</name>
</gene>
<reference evidence="2 3" key="1">
    <citation type="journal article" date="2007" name="Nature">
        <title>Evolution of genes and genomes on the Drosophila phylogeny.</title>
        <authorList>
            <consortium name="Drosophila 12 Genomes Consortium"/>
            <person name="Clark A.G."/>
            <person name="Eisen M.B."/>
            <person name="Smith D.R."/>
            <person name="Bergman C.M."/>
            <person name="Oliver B."/>
            <person name="Markow T.A."/>
            <person name="Kaufman T.C."/>
            <person name="Kellis M."/>
            <person name="Gelbart W."/>
            <person name="Iyer V.N."/>
            <person name="Pollard D.A."/>
            <person name="Sackton T.B."/>
            <person name="Larracuente A.M."/>
            <person name="Singh N.D."/>
            <person name="Abad J.P."/>
            <person name="Abt D.N."/>
            <person name="Adryan B."/>
            <person name="Aguade M."/>
            <person name="Akashi H."/>
            <person name="Anderson W.W."/>
            <person name="Aquadro C.F."/>
            <person name="Ardell D.H."/>
            <person name="Arguello R."/>
            <person name="Artieri C.G."/>
            <person name="Barbash D.A."/>
            <person name="Barker D."/>
            <person name="Barsanti P."/>
            <person name="Batterham P."/>
            <person name="Batzoglou S."/>
            <person name="Begun D."/>
            <person name="Bhutkar A."/>
            <person name="Blanco E."/>
            <person name="Bosak S.A."/>
            <person name="Bradley R.K."/>
            <person name="Brand A.D."/>
            <person name="Brent M.R."/>
            <person name="Brooks A.N."/>
            <person name="Brown R.H."/>
            <person name="Butlin R.K."/>
            <person name="Caggese C."/>
            <person name="Calvi B.R."/>
            <person name="Bernardo de Carvalho A."/>
            <person name="Caspi A."/>
            <person name="Castrezana S."/>
            <person name="Celniker S.E."/>
            <person name="Chang J.L."/>
            <person name="Chapple C."/>
            <person name="Chatterji S."/>
            <person name="Chinwalla A."/>
            <person name="Civetta A."/>
            <person name="Clifton S.W."/>
            <person name="Comeron J.M."/>
            <person name="Costello J.C."/>
            <person name="Coyne J.A."/>
            <person name="Daub J."/>
            <person name="David R.G."/>
            <person name="Delcher A.L."/>
            <person name="Delehaunty K."/>
            <person name="Do C.B."/>
            <person name="Ebling H."/>
            <person name="Edwards K."/>
            <person name="Eickbush T."/>
            <person name="Evans J.D."/>
            <person name="Filipski A."/>
            <person name="Findeiss S."/>
            <person name="Freyhult E."/>
            <person name="Fulton L."/>
            <person name="Fulton R."/>
            <person name="Garcia A.C."/>
            <person name="Gardiner A."/>
            <person name="Garfield D.A."/>
            <person name="Garvin B.E."/>
            <person name="Gibson G."/>
            <person name="Gilbert D."/>
            <person name="Gnerre S."/>
            <person name="Godfrey J."/>
            <person name="Good R."/>
            <person name="Gotea V."/>
            <person name="Gravely B."/>
            <person name="Greenberg A.J."/>
            <person name="Griffiths-Jones S."/>
            <person name="Gross S."/>
            <person name="Guigo R."/>
            <person name="Gustafson E.A."/>
            <person name="Haerty W."/>
            <person name="Hahn M.W."/>
            <person name="Halligan D.L."/>
            <person name="Halpern A.L."/>
            <person name="Halter G.M."/>
            <person name="Han M.V."/>
            <person name="Heger A."/>
            <person name="Hillier L."/>
            <person name="Hinrichs A.S."/>
            <person name="Holmes I."/>
            <person name="Hoskins R.A."/>
            <person name="Hubisz M.J."/>
            <person name="Hultmark D."/>
            <person name="Huntley M.A."/>
            <person name="Jaffe D.B."/>
            <person name="Jagadeeshan S."/>
            <person name="Jeck W.R."/>
            <person name="Johnson J."/>
            <person name="Jones C.D."/>
            <person name="Jordan W.C."/>
            <person name="Karpen G.H."/>
            <person name="Kataoka E."/>
            <person name="Keightley P.D."/>
            <person name="Kheradpour P."/>
            <person name="Kirkness E.F."/>
            <person name="Koerich L.B."/>
            <person name="Kristiansen K."/>
            <person name="Kudrna D."/>
            <person name="Kulathinal R.J."/>
            <person name="Kumar S."/>
            <person name="Kwok R."/>
            <person name="Lander E."/>
            <person name="Langley C.H."/>
            <person name="Lapoint R."/>
            <person name="Lazzaro B.P."/>
            <person name="Lee S.J."/>
            <person name="Levesque L."/>
            <person name="Li R."/>
            <person name="Lin C.F."/>
            <person name="Lin M.F."/>
            <person name="Lindblad-Toh K."/>
            <person name="Llopart A."/>
            <person name="Long M."/>
            <person name="Low L."/>
            <person name="Lozovsky E."/>
            <person name="Lu J."/>
            <person name="Luo M."/>
            <person name="Machado C.A."/>
            <person name="Makalowski W."/>
            <person name="Marzo M."/>
            <person name="Matsuda M."/>
            <person name="Matzkin L."/>
            <person name="McAllister B."/>
            <person name="McBride C.S."/>
            <person name="McKernan B."/>
            <person name="McKernan K."/>
            <person name="Mendez-Lago M."/>
            <person name="Minx P."/>
            <person name="Mollenhauer M.U."/>
            <person name="Montooth K."/>
            <person name="Mount S.M."/>
            <person name="Mu X."/>
            <person name="Myers E."/>
            <person name="Negre B."/>
            <person name="Newfeld S."/>
            <person name="Nielsen R."/>
            <person name="Noor M.A."/>
            <person name="O'Grady P."/>
            <person name="Pachter L."/>
            <person name="Papaceit M."/>
            <person name="Parisi M.J."/>
            <person name="Parisi M."/>
            <person name="Parts L."/>
            <person name="Pedersen J.S."/>
            <person name="Pesole G."/>
            <person name="Phillippy A.M."/>
            <person name="Ponting C.P."/>
            <person name="Pop M."/>
            <person name="Porcelli D."/>
            <person name="Powell J.R."/>
            <person name="Prohaska S."/>
            <person name="Pruitt K."/>
            <person name="Puig M."/>
            <person name="Quesneville H."/>
            <person name="Ram K.R."/>
            <person name="Rand D."/>
            <person name="Rasmussen M.D."/>
            <person name="Reed L.K."/>
            <person name="Reenan R."/>
            <person name="Reily A."/>
            <person name="Remington K.A."/>
            <person name="Rieger T.T."/>
            <person name="Ritchie M.G."/>
            <person name="Robin C."/>
            <person name="Rogers Y.H."/>
            <person name="Rohde C."/>
            <person name="Rozas J."/>
            <person name="Rubenfield M.J."/>
            <person name="Ruiz A."/>
            <person name="Russo S."/>
            <person name="Salzberg S.L."/>
            <person name="Sanchez-Gracia A."/>
            <person name="Saranga D.J."/>
            <person name="Sato H."/>
            <person name="Schaeffer S.W."/>
            <person name="Schatz M.C."/>
            <person name="Schlenke T."/>
            <person name="Schwartz R."/>
            <person name="Segarra C."/>
            <person name="Singh R.S."/>
            <person name="Sirot L."/>
            <person name="Sirota M."/>
            <person name="Sisneros N.B."/>
            <person name="Smith C.D."/>
            <person name="Smith T.F."/>
            <person name="Spieth J."/>
            <person name="Stage D.E."/>
            <person name="Stark A."/>
            <person name="Stephan W."/>
            <person name="Strausberg R.L."/>
            <person name="Strempel S."/>
            <person name="Sturgill D."/>
            <person name="Sutton G."/>
            <person name="Sutton G.G."/>
            <person name="Tao W."/>
            <person name="Teichmann S."/>
            <person name="Tobari Y.N."/>
            <person name="Tomimura Y."/>
            <person name="Tsolas J.M."/>
            <person name="Valente V.L."/>
            <person name="Venter E."/>
            <person name="Venter J.C."/>
            <person name="Vicario S."/>
            <person name="Vieira F.G."/>
            <person name="Vilella A.J."/>
            <person name="Villasante A."/>
            <person name="Walenz B."/>
            <person name="Wang J."/>
            <person name="Wasserman M."/>
            <person name="Watts T."/>
            <person name="Wilson D."/>
            <person name="Wilson R.K."/>
            <person name="Wing R.A."/>
            <person name="Wolfner M.F."/>
            <person name="Wong A."/>
            <person name="Wong G.K."/>
            <person name="Wu C.I."/>
            <person name="Wu G."/>
            <person name="Yamamoto D."/>
            <person name="Yang H.P."/>
            <person name="Yang S.P."/>
            <person name="Yorke J.A."/>
            <person name="Yoshida K."/>
            <person name="Zdobnov E."/>
            <person name="Zhang P."/>
            <person name="Zhang Y."/>
            <person name="Zimin A.V."/>
            <person name="Baldwin J."/>
            <person name="Abdouelleil A."/>
            <person name="Abdulkadir J."/>
            <person name="Abebe A."/>
            <person name="Abera B."/>
            <person name="Abreu J."/>
            <person name="Acer S.C."/>
            <person name="Aftuck L."/>
            <person name="Alexander A."/>
            <person name="An P."/>
            <person name="Anderson E."/>
            <person name="Anderson S."/>
            <person name="Arachi H."/>
            <person name="Azer M."/>
            <person name="Bachantsang P."/>
            <person name="Barry A."/>
            <person name="Bayul T."/>
            <person name="Berlin A."/>
            <person name="Bessette D."/>
            <person name="Bloom T."/>
            <person name="Blye J."/>
            <person name="Boguslavskiy L."/>
            <person name="Bonnet C."/>
            <person name="Boukhgalter B."/>
            <person name="Bourzgui I."/>
            <person name="Brown A."/>
            <person name="Cahill P."/>
            <person name="Channer S."/>
            <person name="Cheshatsang Y."/>
            <person name="Chuda L."/>
            <person name="Citroen M."/>
            <person name="Collymore A."/>
            <person name="Cooke P."/>
            <person name="Costello M."/>
            <person name="D'Aco K."/>
            <person name="Daza R."/>
            <person name="De Haan G."/>
            <person name="DeGray S."/>
            <person name="DeMaso C."/>
            <person name="Dhargay N."/>
            <person name="Dooley K."/>
            <person name="Dooley E."/>
            <person name="Doricent M."/>
            <person name="Dorje P."/>
            <person name="Dorjee K."/>
            <person name="Dupes A."/>
            <person name="Elong R."/>
            <person name="Falk J."/>
            <person name="Farina A."/>
            <person name="Faro S."/>
            <person name="Ferguson D."/>
            <person name="Fisher S."/>
            <person name="Foley C.D."/>
            <person name="Franke A."/>
            <person name="Friedrich D."/>
            <person name="Gadbois L."/>
            <person name="Gearin G."/>
            <person name="Gearin C.R."/>
            <person name="Giannoukos G."/>
            <person name="Goode T."/>
            <person name="Graham J."/>
            <person name="Grandbois E."/>
            <person name="Grewal S."/>
            <person name="Gyaltsen K."/>
            <person name="Hafez N."/>
            <person name="Hagos B."/>
            <person name="Hall J."/>
            <person name="Henson C."/>
            <person name="Hollinger A."/>
            <person name="Honan T."/>
            <person name="Huard M.D."/>
            <person name="Hughes L."/>
            <person name="Hurhula B."/>
            <person name="Husby M.E."/>
            <person name="Kamat A."/>
            <person name="Kanga B."/>
            <person name="Kashin S."/>
            <person name="Khazanovich D."/>
            <person name="Kisner P."/>
            <person name="Lance K."/>
            <person name="Lara M."/>
            <person name="Lee W."/>
            <person name="Lennon N."/>
            <person name="Letendre F."/>
            <person name="LeVine R."/>
            <person name="Lipovsky A."/>
            <person name="Liu X."/>
            <person name="Liu J."/>
            <person name="Liu S."/>
            <person name="Lokyitsang T."/>
            <person name="Lokyitsang Y."/>
            <person name="Lubonja R."/>
            <person name="Lui A."/>
            <person name="MacDonald P."/>
            <person name="Magnisalis V."/>
            <person name="Maru K."/>
            <person name="Matthews C."/>
            <person name="McCusker W."/>
            <person name="McDonough S."/>
            <person name="Mehta T."/>
            <person name="Meldrim J."/>
            <person name="Meneus L."/>
            <person name="Mihai O."/>
            <person name="Mihalev A."/>
            <person name="Mihova T."/>
            <person name="Mittelman R."/>
            <person name="Mlenga V."/>
            <person name="Montmayeur A."/>
            <person name="Mulrain L."/>
            <person name="Navidi A."/>
            <person name="Naylor J."/>
            <person name="Negash T."/>
            <person name="Nguyen T."/>
            <person name="Nguyen N."/>
            <person name="Nicol R."/>
            <person name="Norbu C."/>
            <person name="Norbu N."/>
            <person name="Novod N."/>
            <person name="O'Neill B."/>
            <person name="Osman S."/>
            <person name="Markiewicz E."/>
            <person name="Oyono O.L."/>
            <person name="Patti C."/>
            <person name="Phunkhang P."/>
            <person name="Pierre F."/>
            <person name="Priest M."/>
            <person name="Raghuraman S."/>
            <person name="Rege F."/>
            <person name="Reyes R."/>
            <person name="Rise C."/>
            <person name="Rogov P."/>
            <person name="Ross K."/>
            <person name="Ryan E."/>
            <person name="Settipalli S."/>
            <person name="Shea T."/>
            <person name="Sherpa N."/>
            <person name="Shi L."/>
            <person name="Shih D."/>
            <person name="Sparrow T."/>
            <person name="Spaulding J."/>
            <person name="Stalker J."/>
            <person name="Stange-Thomann N."/>
            <person name="Stavropoulos S."/>
            <person name="Stone C."/>
            <person name="Strader C."/>
            <person name="Tesfaye S."/>
            <person name="Thomson T."/>
            <person name="Thoulutsang Y."/>
            <person name="Thoulutsang D."/>
            <person name="Topham K."/>
            <person name="Topping I."/>
            <person name="Tsamla T."/>
            <person name="Vassiliev H."/>
            <person name="Vo A."/>
            <person name="Wangchuk T."/>
            <person name="Wangdi T."/>
            <person name="Weiand M."/>
            <person name="Wilkinson J."/>
            <person name="Wilson A."/>
            <person name="Yadav S."/>
            <person name="Young G."/>
            <person name="Yu Q."/>
            <person name="Zembek L."/>
            <person name="Zhong D."/>
            <person name="Zimmer A."/>
            <person name="Zwirko Z."/>
            <person name="Jaffe D.B."/>
            <person name="Alvarez P."/>
            <person name="Brockman W."/>
            <person name="Butler J."/>
            <person name="Chin C."/>
            <person name="Gnerre S."/>
            <person name="Grabherr M."/>
            <person name="Kleber M."/>
            <person name="Mauceli E."/>
            <person name="MacCallum I."/>
        </authorList>
    </citation>
    <scope>NUCLEOTIDE SEQUENCE [LARGE SCALE GENOMIC DNA]</scope>
    <source>
        <strain evidence="3">Tucson 14024-0371.13</strain>
    </source>
</reference>
<dbReference type="AlphaFoldDB" id="A0A0P9C5Q2"/>
<dbReference type="InParanoid" id="A0A0P9C5Q2"/>
<keyword evidence="3" id="KW-1185">Reference proteome</keyword>
<sequence>MSSIFKINEENDNDAMEGHLSKLQKLMDRCEKNENQIKKVLEGPHLAEMLLARETERMRLSLEKLINNKAAK</sequence>
<evidence type="ECO:0000313" key="3">
    <source>
        <dbReference type="Proteomes" id="UP000007801"/>
    </source>
</evidence>
<organism evidence="2 3">
    <name type="scientific">Drosophila ananassae</name>
    <name type="common">Fruit fly</name>
    <dbReference type="NCBI Taxonomy" id="7217"/>
    <lineage>
        <taxon>Eukaryota</taxon>
        <taxon>Metazoa</taxon>
        <taxon>Ecdysozoa</taxon>
        <taxon>Arthropoda</taxon>
        <taxon>Hexapoda</taxon>
        <taxon>Insecta</taxon>
        <taxon>Pterygota</taxon>
        <taxon>Neoptera</taxon>
        <taxon>Endopterygota</taxon>
        <taxon>Diptera</taxon>
        <taxon>Brachycera</taxon>
        <taxon>Muscomorpha</taxon>
        <taxon>Ephydroidea</taxon>
        <taxon>Drosophilidae</taxon>
        <taxon>Drosophila</taxon>
        <taxon>Sophophora</taxon>
    </lineage>
</organism>
<dbReference type="EMBL" id="CH902618">
    <property type="protein sequence ID" value="KPU79001.1"/>
    <property type="molecule type" value="Genomic_DNA"/>
</dbReference>